<organism evidence="8 9">
    <name type="scientific">Hanseniaspora opuntiae</name>
    <dbReference type="NCBI Taxonomy" id="211096"/>
    <lineage>
        <taxon>Eukaryota</taxon>
        <taxon>Fungi</taxon>
        <taxon>Dikarya</taxon>
        <taxon>Ascomycota</taxon>
        <taxon>Saccharomycotina</taxon>
        <taxon>Saccharomycetes</taxon>
        <taxon>Saccharomycodales</taxon>
        <taxon>Saccharomycodaceae</taxon>
        <taxon>Hanseniaspora</taxon>
    </lineage>
</organism>
<comment type="similarity">
    <text evidence="2">Belongs to the SURF4 family.</text>
</comment>
<keyword evidence="9" id="KW-1185">Reference proteome</keyword>
<dbReference type="Proteomes" id="UP000095605">
    <property type="component" value="Unassembled WGS sequence"/>
</dbReference>
<protein>
    <submittedName>
        <fullName evidence="8">ER-derived vesicles protein ERV29</fullName>
    </submittedName>
</protein>
<dbReference type="OrthoDB" id="7859621at2759"/>
<feature type="transmembrane region" description="Helical" evidence="7">
    <location>
        <begin position="163"/>
        <end position="182"/>
    </location>
</feature>
<comment type="caution">
    <text evidence="8">The sequence shown here is derived from an EMBL/GenBank/DDBJ whole genome shotgun (WGS) entry which is preliminary data.</text>
</comment>
<dbReference type="InterPro" id="IPR002995">
    <property type="entry name" value="Surf4"/>
</dbReference>
<evidence type="ECO:0000256" key="4">
    <source>
        <dbReference type="ARBA" id="ARBA00022989"/>
    </source>
</evidence>
<evidence type="ECO:0000256" key="3">
    <source>
        <dbReference type="ARBA" id="ARBA00022692"/>
    </source>
</evidence>
<feature type="region of interest" description="Disordered" evidence="6">
    <location>
        <begin position="1"/>
        <end position="32"/>
    </location>
</feature>
<keyword evidence="5 7" id="KW-0472">Membrane</keyword>
<evidence type="ECO:0000256" key="2">
    <source>
        <dbReference type="ARBA" id="ARBA00006945"/>
    </source>
</evidence>
<feature type="transmembrane region" description="Helical" evidence="7">
    <location>
        <begin position="138"/>
        <end position="157"/>
    </location>
</feature>
<dbReference type="PROSITE" id="PS01339">
    <property type="entry name" value="SURF4"/>
    <property type="match status" value="1"/>
</dbReference>
<dbReference type="Pfam" id="PF02077">
    <property type="entry name" value="SURF4"/>
    <property type="match status" value="1"/>
</dbReference>
<reference evidence="9" key="1">
    <citation type="journal article" date="2016" name="Genome Announc.">
        <title>Genome sequences of three species of Hanseniaspora isolated from spontaneous wine fermentations.</title>
        <authorList>
            <person name="Sternes P.R."/>
            <person name="Lee D."/>
            <person name="Kutyna D.R."/>
            <person name="Borneman A.R."/>
        </authorList>
    </citation>
    <scope>NUCLEOTIDE SEQUENCE [LARGE SCALE GENOMIC DNA]</scope>
    <source>
        <strain evidence="9">AWRI3578</strain>
    </source>
</reference>
<feature type="compositionally biased region" description="Polar residues" evidence="6">
    <location>
        <begin position="1"/>
        <end position="26"/>
    </location>
</feature>
<evidence type="ECO:0000256" key="1">
    <source>
        <dbReference type="ARBA" id="ARBA00004141"/>
    </source>
</evidence>
<feature type="transmembrane region" description="Helical" evidence="7">
    <location>
        <begin position="110"/>
        <end position="131"/>
    </location>
</feature>
<accession>A0A1E5RWH8</accession>
<name>A0A1E5RWH8_9ASCO</name>
<evidence type="ECO:0000313" key="9">
    <source>
        <dbReference type="Proteomes" id="UP000095605"/>
    </source>
</evidence>
<evidence type="ECO:0000256" key="6">
    <source>
        <dbReference type="SAM" id="MobiDB-lite"/>
    </source>
</evidence>
<proteinExistence type="inferred from homology"/>
<gene>
    <name evidence="8" type="ORF">AWRI3578_g644</name>
</gene>
<comment type="subcellular location">
    <subcellularLocation>
        <location evidence="1">Membrane</location>
        <topology evidence="1">Multi-pass membrane protein</topology>
    </subcellularLocation>
</comment>
<evidence type="ECO:0000256" key="5">
    <source>
        <dbReference type="ARBA" id="ARBA00023136"/>
    </source>
</evidence>
<dbReference type="AlphaFoldDB" id="A0A1E5RWH8"/>
<keyword evidence="4 7" id="KW-1133">Transmembrane helix</keyword>
<feature type="transmembrane region" description="Helical" evidence="7">
    <location>
        <begin position="203"/>
        <end position="220"/>
    </location>
</feature>
<sequence length="311" mass="35610">MSNYRGNNSQMDFGTVPRQSSSYPSTKNKKPSFLQTENETINIYLNKFDQFTDKFDFIYDSPLVSQIRPYTPIIARFLIVATFFEDTLRICSQWADQVFYLWHYRHIPYFLAYLFLLLISFTMFGASVLMVLNKKVSYAAIALMCTVVLQAVVYGSVSGLTFVLRNISVVGGLLIAIGDSIATNKSIFGMLPELTNKKEEKKNIILLTGRILIVVMFLTFTVQKNFLTVILVLFGTLLIAIGYKTRFASVLLLTILFVYNIIINNYWFYKRGKRDMLKYEFFQNLSIMGGLLLAVNTGAGQHSLDEKKKIY</sequence>
<keyword evidence="3 7" id="KW-0812">Transmembrane</keyword>
<evidence type="ECO:0000256" key="7">
    <source>
        <dbReference type="SAM" id="Phobius"/>
    </source>
</evidence>
<feature type="transmembrane region" description="Helical" evidence="7">
    <location>
        <begin position="226"/>
        <end position="243"/>
    </location>
</feature>
<evidence type="ECO:0000313" key="8">
    <source>
        <dbReference type="EMBL" id="OEJ91196.1"/>
    </source>
</evidence>
<dbReference type="GO" id="GO:0016020">
    <property type="term" value="C:membrane"/>
    <property type="evidence" value="ECO:0007669"/>
    <property type="project" value="UniProtKB-SubCell"/>
</dbReference>
<feature type="transmembrane region" description="Helical" evidence="7">
    <location>
        <begin position="250"/>
        <end position="269"/>
    </location>
</feature>
<dbReference type="EMBL" id="LPNL01000002">
    <property type="protein sequence ID" value="OEJ91196.1"/>
    <property type="molecule type" value="Genomic_DNA"/>
</dbReference>